<dbReference type="Proteomes" id="UP000243217">
    <property type="component" value="Unassembled WGS sequence"/>
</dbReference>
<comment type="caution">
    <text evidence="2">The sequence shown here is derived from an EMBL/GenBank/DDBJ whole genome shotgun (WGS) entry which is preliminary data.</text>
</comment>
<keyword evidence="1" id="KW-0732">Signal</keyword>
<accession>A0A1V9Y7F6</accession>
<feature type="signal peptide" evidence="1">
    <location>
        <begin position="1"/>
        <end position="18"/>
    </location>
</feature>
<sequence length="139" mass="14362">MASFMRILVATFVSVAVATNSTSNSTSTTTSSPSVVNSECQTAFQTYFPAISTCPLDNTATFCANTACVQALSAFVNGIPVECQAIGSSNSTYAQITPATFVNMNALIKKCKSGNTASSSTSVHVATAAMIALPLMYAF</sequence>
<keyword evidence="3" id="KW-1185">Reference proteome</keyword>
<evidence type="ECO:0000256" key="1">
    <source>
        <dbReference type="SAM" id="SignalP"/>
    </source>
</evidence>
<proteinExistence type="predicted"/>
<evidence type="ECO:0008006" key="4">
    <source>
        <dbReference type="Google" id="ProtNLM"/>
    </source>
</evidence>
<protein>
    <recommendedName>
        <fullName evidence="4">Secreted protein</fullName>
    </recommendedName>
</protein>
<evidence type="ECO:0000313" key="3">
    <source>
        <dbReference type="Proteomes" id="UP000243217"/>
    </source>
</evidence>
<gene>
    <name evidence="2" type="ORF">THRCLA_23324</name>
</gene>
<dbReference type="AlphaFoldDB" id="A0A1V9Y7F6"/>
<organism evidence="2 3">
    <name type="scientific">Thraustotheca clavata</name>
    <dbReference type="NCBI Taxonomy" id="74557"/>
    <lineage>
        <taxon>Eukaryota</taxon>
        <taxon>Sar</taxon>
        <taxon>Stramenopiles</taxon>
        <taxon>Oomycota</taxon>
        <taxon>Saprolegniomycetes</taxon>
        <taxon>Saprolegniales</taxon>
        <taxon>Achlyaceae</taxon>
        <taxon>Thraustotheca</taxon>
    </lineage>
</organism>
<dbReference type="OrthoDB" id="77059at2759"/>
<feature type="chain" id="PRO_5013275009" description="Secreted protein" evidence="1">
    <location>
        <begin position="19"/>
        <end position="139"/>
    </location>
</feature>
<evidence type="ECO:0000313" key="2">
    <source>
        <dbReference type="EMBL" id="OQR81657.1"/>
    </source>
</evidence>
<reference evidence="2 3" key="1">
    <citation type="journal article" date="2014" name="Genome Biol. Evol.">
        <title>The secreted proteins of Achlya hypogyna and Thraustotheca clavata identify the ancestral oomycete secretome and reveal gene acquisitions by horizontal gene transfer.</title>
        <authorList>
            <person name="Misner I."/>
            <person name="Blouin N."/>
            <person name="Leonard G."/>
            <person name="Richards T.A."/>
            <person name="Lane C.E."/>
        </authorList>
    </citation>
    <scope>NUCLEOTIDE SEQUENCE [LARGE SCALE GENOMIC DNA]</scope>
    <source>
        <strain evidence="2 3">ATCC 34112</strain>
    </source>
</reference>
<name>A0A1V9Y7F6_9STRA</name>
<dbReference type="EMBL" id="JNBS01004934">
    <property type="protein sequence ID" value="OQR81657.1"/>
    <property type="molecule type" value="Genomic_DNA"/>
</dbReference>